<evidence type="ECO:0008006" key="12">
    <source>
        <dbReference type="Google" id="ProtNLM"/>
    </source>
</evidence>
<dbReference type="PROSITE" id="PS50011">
    <property type="entry name" value="PROTEIN_KINASE_DOM"/>
    <property type="match status" value="1"/>
</dbReference>
<keyword evidence="6" id="KW-0067">ATP-binding</keyword>
<sequence>MLNLSNLWFAWSKQSKLKDRYEIEGRKSLGPSKYGLVIKYREKKKDGQIRTVRVVPKTKVINQSRFKQEVNQLRYLNHENITRLIELFEDDKNLYFVLEYCDGGSLFEKILLRYHLKQSEARYLFQQIINCLNIAHRSAICQRDLRPESFHFINKDINNLDIKLIDLGFQLIYVDDYIKKSNNQIIDTSRQGKLYFTAPEIFNGKLTEKSEIWASGVILHVLLTGELPFDGKDENEIYQNIQDNTIQLKTKGIVSDLIEKILKPQEKRFQIFQIQKHKWMTQQFSEEEEILDINFSKLKSLTQNNFLQKIMRGYVADQVKQGFAENLRIVFDQLDITGSGFIKIDLIQKSLEKHQEFEEILKLLKYVQTEDGTINYLDFMNQILEKRVFVDEERIYKTFKMFDLNNKGKISNENLWEILSKLENYKYITKEYCSLLISEVDRDQDGEIEYLEFIDMFFKRV</sequence>
<evidence type="ECO:0000256" key="6">
    <source>
        <dbReference type="ARBA" id="ARBA00022840"/>
    </source>
</evidence>
<accession>A0A8S1P4V8</accession>
<dbReference type="OMA" id="SAICQRD"/>
<dbReference type="Pfam" id="PF00069">
    <property type="entry name" value="Pkinase"/>
    <property type="match status" value="1"/>
</dbReference>
<gene>
    <name evidence="10" type="ORF">PPRIM_AZ9-3.1.T1060005</name>
</gene>
<feature type="domain" description="Protein kinase" evidence="8">
    <location>
        <begin position="23"/>
        <end position="280"/>
    </location>
</feature>
<proteinExistence type="inferred from homology"/>
<dbReference type="InterPro" id="IPR018247">
    <property type="entry name" value="EF_Hand_1_Ca_BS"/>
</dbReference>
<reference evidence="10" key="1">
    <citation type="submission" date="2021-01" db="EMBL/GenBank/DDBJ databases">
        <authorList>
            <consortium name="Genoscope - CEA"/>
            <person name="William W."/>
        </authorList>
    </citation>
    <scope>NUCLEOTIDE SEQUENCE</scope>
</reference>
<dbReference type="AlphaFoldDB" id="A0A8S1P4V8"/>
<evidence type="ECO:0000259" key="9">
    <source>
        <dbReference type="PROSITE" id="PS50222"/>
    </source>
</evidence>
<protein>
    <recommendedName>
        <fullName evidence="12">Calcium-dependent protein kinase</fullName>
    </recommendedName>
</protein>
<name>A0A8S1P4V8_PARPR</name>
<evidence type="ECO:0000313" key="10">
    <source>
        <dbReference type="EMBL" id="CAD8098011.1"/>
    </source>
</evidence>
<feature type="domain" description="EF-hand" evidence="9">
    <location>
        <begin position="390"/>
        <end position="425"/>
    </location>
</feature>
<dbReference type="GO" id="GO:0005524">
    <property type="term" value="F:ATP binding"/>
    <property type="evidence" value="ECO:0007669"/>
    <property type="project" value="UniProtKB-KW"/>
</dbReference>
<evidence type="ECO:0000256" key="2">
    <source>
        <dbReference type="ARBA" id="ARBA00022527"/>
    </source>
</evidence>
<keyword evidence="11" id="KW-1185">Reference proteome</keyword>
<dbReference type="GO" id="GO:0005509">
    <property type="term" value="F:calcium ion binding"/>
    <property type="evidence" value="ECO:0007669"/>
    <property type="project" value="InterPro"/>
</dbReference>
<evidence type="ECO:0000313" key="11">
    <source>
        <dbReference type="Proteomes" id="UP000688137"/>
    </source>
</evidence>
<keyword evidence="4" id="KW-0547">Nucleotide-binding</keyword>
<comment type="similarity">
    <text evidence="7">Belongs to the protein kinase superfamily. Ser/Thr protein kinase family. CDPK subfamily.</text>
</comment>
<dbReference type="PROSITE" id="PS00018">
    <property type="entry name" value="EF_HAND_1"/>
    <property type="match status" value="1"/>
</dbReference>
<dbReference type="InterPro" id="IPR002048">
    <property type="entry name" value="EF_hand_dom"/>
</dbReference>
<dbReference type="SMART" id="SM00054">
    <property type="entry name" value="EFh"/>
    <property type="match status" value="2"/>
</dbReference>
<keyword evidence="5" id="KW-0418">Kinase</keyword>
<comment type="caution">
    <text evidence="10">The sequence shown here is derived from an EMBL/GenBank/DDBJ whole genome shotgun (WGS) entry which is preliminary data.</text>
</comment>
<evidence type="ECO:0000256" key="1">
    <source>
        <dbReference type="ARBA" id="ARBA00001946"/>
    </source>
</evidence>
<evidence type="ECO:0000256" key="4">
    <source>
        <dbReference type="ARBA" id="ARBA00022741"/>
    </source>
</evidence>
<organism evidence="10 11">
    <name type="scientific">Paramecium primaurelia</name>
    <dbReference type="NCBI Taxonomy" id="5886"/>
    <lineage>
        <taxon>Eukaryota</taxon>
        <taxon>Sar</taxon>
        <taxon>Alveolata</taxon>
        <taxon>Ciliophora</taxon>
        <taxon>Intramacronucleata</taxon>
        <taxon>Oligohymenophorea</taxon>
        <taxon>Peniculida</taxon>
        <taxon>Parameciidae</taxon>
        <taxon>Paramecium</taxon>
    </lineage>
</organism>
<comment type="cofactor">
    <cofactor evidence="1">
        <name>Mg(2+)</name>
        <dbReference type="ChEBI" id="CHEBI:18420"/>
    </cofactor>
</comment>
<evidence type="ECO:0000256" key="3">
    <source>
        <dbReference type="ARBA" id="ARBA00022679"/>
    </source>
</evidence>
<dbReference type="Proteomes" id="UP000688137">
    <property type="component" value="Unassembled WGS sequence"/>
</dbReference>
<feature type="domain" description="EF-hand" evidence="9">
    <location>
        <begin position="428"/>
        <end position="461"/>
    </location>
</feature>
<keyword evidence="3" id="KW-0808">Transferase</keyword>
<evidence type="ECO:0000256" key="5">
    <source>
        <dbReference type="ARBA" id="ARBA00022777"/>
    </source>
</evidence>
<dbReference type="PROSITE" id="PS50222">
    <property type="entry name" value="EF_HAND_2"/>
    <property type="match status" value="2"/>
</dbReference>
<dbReference type="InterPro" id="IPR000719">
    <property type="entry name" value="Prot_kinase_dom"/>
</dbReference>
<dbReference type="Pfam" id="PF13499">
    <property type="entry name" value="EF-hand_7"/>
    <property type="match status" value="1"/>
</dbReference>
<keyword evidence="2" id="KW-0723">Serine/threonine-protein kinase</keyword>
<dbReference type="PANTHER" id="PTHR24349">
    <property type="entry name" value="SERINE/THREONINE-PROTEIN KINASE"/>
    <property type="match status" value="1"/>
</dbReference>
<dbReference type="EMBL" id="CAJJDM010000109">
    <property type="protein sequence ID" value="CAD8098011.1"/>
    <property type="molecule type" value="Genomic_DNA"/>
</dbReference>
<evidence type="ECO:0000256" key="7">
    <source>
        <dbReference type="ARBA" id="ARBA00024334"/>
    </source>
</evidence>
<dbReference type="GO" id="GO:0004674">
    <property type="term" value="F:protein serine/threonine kinase activity"/>
    <property type="evidence" value="ECO:0007669"/>
    <property type="project" value="UniProtKB-KW"/>
</dbReference>
<dbReference type="CDD" id="cd00051">
    <property type="entry name" value="EFh"/>
    <property type="match status" value="1"/>
</dbReference>
<evidence type="ECO:0000259" key="8">
    <source>
        <dbReference type="PROSITE" id="PS50011"/>
    </source>
</evidence>
<dbReference type="InterPro" id="IPR050205">
    <property type="entry name" value="CDPK_Ser/Thr_kinases"/>
</dbReference>